<reference evidence="1" key="1">
    <citation type="journal article" date="2021" name="PeerJ">
        <title>Extensive microbial diversity within the chicken gut microbiome revealed by metagenomics and culture.</title>
        <authorList>
            <person name="Gilroy R."/>
            <person name="Ravi A."/>
            <person name="Getino M."/>
            <person name="Pursley I."/>
            <person name="Horton D.L."/>
            <person name="Alikhan N.F."/>
            <person name="Baker D."/>
            <person name="Gharbi K."/>
            <person name="Hall N."/>
            <person name="Watson M."/>
            <person name="Adriaenssens E.M."/>
            <person name="Foster-Nyarko E."/>
            <person name="Jarju S."/>
            <person name="Secka A."/>
            <person name="Antonio M."/>
            <person name="Oren A."/>
            <person name="Chaudhuri R.R."/>
            <person name="La Ragione R."/>
            <person name="Hildebrand F."/>
            <person name="Pallen M.J."/>
        </authorList>
    </citation>
    <scope>NUCLEOTIDE SEQUENCE</scope>
    <source>
        <strain evidence="1">CHK180-15479</strain>
    </source>
</reference>
<dbReference type="AlphaFoldDB" id="A0A9D2N467"/>
<dbReference type="Proteomes" id="UP000823910">
    <property type="component" value="Unassembled WGS sequence"/>
</dbReference>
<dbReference type="EMBL" id="DWWT01000077">
    <property type="protein sequence ID" value="HJC07256.1"/>
    <property type="molecule type" value="Genomic_DNA"/>
</dbReference>
<evidence type="ECO:0000313" key="1">
    <source>
        <dbReference type="EMBL" id="HJC07256.1"/>
    </source>
</evidence>
<evidence type="ECO:0000313" key="2">
    <source>
        <dbReference type="Proteomes" id="UP000823910"/>
    </source>
</evidence>
<gene>
    <name evidence="1" type="ORF">H9704_14115</name>
</gene>
<reference evidence="1" key="2">
    <citation type="submission" date="2021-04" db="EMBL/GenBank/DDBJ databases">
        <authorList>
            <person name="Gilroy R."/>
        </authorList>
    </citation>
    <scope>NUCLEOTIDE SEQUENCE</scope>
    <source>
        <strain evidence="1">CHK180-15479</strain>
    </source>
</reference>
<organism evidence="1 2">
    <name type="scientific">Candidatus Enterocloster excrementipullorum</name>
    <dbReference type="NCBI Taxonomy" id="2838559"/>
    <lineage>
        <taxon>Bacteria</taxon>
        <taxon>Bacillati</taxon>
        <taxon>Bacillota</taxon>
        <taxon>Clostridia</taxon>
        <taxon>Lachnospirales</taxon>
        <taxon>Lachnospiraceae</taxon>
        <taxon>Enterocloster</taxon>
    </lineage>
</organism>
<accession>A0A9D2N467</accession>
<protein>
    <submittedName>
        <fullName evidence="1">Uncharacterized protein</fullName>
    </submittedName>
</protein>
<name>A0A9D2N467_9FIRM</name>
<proteinExistence type="predicted"/>
<comment type="caution">
    <text evidence="1">The sequence shown here is derived from an EMBL/GenBank/DDBJ whole genome shotgun (WGS) entry which is preliminary data.</text>
</comment>
<sequence length="65" mass="7811">MTHEREERKWHTGRSSLEFAVITGYLKLTAMRMERNTVFASLAVLNEEVRSIYENSMQNWFRDGW</sequence>